<evidence type="ECO:0000313" key="7">
    <source>
        <dbReference type="Proteomes" id="UP000008922"/>
    </source>
</evidence>
<dbReference type="PROSITE" id="PS50883">
    <property type="entry name" value="EAL"/>
    <property type="match status" value="1"/>
</dbReference>
<dbReference type="Gene3D" id="3.20.20.450">
    <property type="entry name" value="EAL domain"/>
    <property type="match status" value="1"/>
</dbReference>
<dbReference type="Pfam" id="PF05228">
    <property type="entry name" value="CHASE4"/>
    <property type="match status" value="1"/>
</dbReference>
<feature type="coiled-coil region" evidence="1">
    <location>
        <begin position="335"/>
        <end position="362"/>
    </location>
</feature>
<dbReference type="eggNOG" id="COG3322">
    <property type="taxonomic scope" value="Bacteria"/>
</dbReference>
<evidence type="ECO:0000313" key="6">
    <source>
        <dbReference type="EMBL" id="BAJ62205.1"/>
    </source>
</evidence>
<dbReference type="eggNOG" id="COG5001">
    <property type="taxonomic scope" value="Bacteria"/>
</dbReference>
<dbReference type="FunFam" id="3.30.70.270:FF:000001">
    <property type="entry name" value="Diguanylate cyclase domain protein"/>
    <property type="match status" value="1"/>
</dbReference>
<evidence type="ECO:0008006" key="8">
    <source>
        <dbReference type="Google" id="ProtNLM"/>
    </source>
</evidence>
<dbReference type="SMART" id="SM00304">
    <property type="entry name" value="HAMP"/>
    <property type="match status" value="1"/>
</dbReference>
<dbReference type="HOGENOM" id="CLU_404229_0_0_0"/>
<dbReference type="Pfam" id="PF00563">
    <property type="entry name" value="EAL"/>
    <property type="match status" value="1"/>
</dbReference>
<dbReference type="GO" id="GO:0007165">
    <property type="term" value="P:signal transduction"/>
    <property type="evidence" value="ECO:0007669"/>
    <property type="project" value="InterPro"/>
</dbReference>
<dbReference type="PANTHER" id="PTHR44757:SF2">
    <property type="entry name" value="BIOFILM ARCHITECTURE MAINTENANCE PROTEIN MBAA"/>
    <property type="match status" value="1"/>
</dbReference>
<dbReference type="InterPro" id="IPR000160">
    <property type="entry name" value="GGDEF_dom"/>
</dbReference>
<evidence type="ECO:0000259" key="4">
    <source>
        <dbReference type="PROSITE" id="PS50885"/>
    </source>
</evidence>
<protein>
    <recommendedName>
        <fullName evidence="8">Signaling protein</fullName>
    </recommendedName>
</protein>
<dbReference type="AlphaFoldDB" id="E8MZ62"/>
<dbReference type="EMBL" id="AP012029">
    <property type="protein sequence ID" value="BAJ62205.1"/>
    <property type="molecule type" value="Genomic_DNA"/>
</dbReference>
<sequence>MKKARASLKWQTVLLVVVTSVAIISGLILASLLLFQQSYLNLEQQAVRQQTHLVVSLIQKEQEKLERFVQDWGPWDDTYWFAQNQNPDYVKDNLTETTFASQGFNLFLVVDKEKRVVFYRQYHLERGEWVNYPSVGFLEEILRHPYLSERAENVAPLEGVLSTGDGLWLIAGYPILRNDFSGPRAGTLVVARQLTESFRERLAAQSGLQVEFEKIPAGEETTWEGVVSPVKVQRLDAEWVRGSVVFRDLYLRPAFRVSVRVERAIYHQGQEVISFFVVTLMLSGAVYGLVVSRGVQALAIHPLVKLVERLQHIRETEDLSLRMPEEGHNEIALLAQHINATLEALERSAERIRKDQDRLNHQARHDALTGFPNRLYFFERLQQAVQRVQHTPDLRPALIFIDLDGFKMVNDTYDHAMGDRVLRIFAERLKRSLRGSDFIARLGGDEFAILLEDTVSLDEAVRVAERLIQITRQPFDLDGRQVFLSMSAGIAQVLPNQRGEEILRNADMAMYAAKGKGKSRVMVFDEEMHQQLRDQLELANDLRVALEEDQFTLYYQPVVRLPDGWITGVEALLRWKHPRRGVLLPSVFLPVAQAHGLMPLVDRLVVEKALAQLRAWNEQGLPAVRLALNFSALSLQETSFTEWLEAMLRNIAFLLSVWKWKCWRPRWHRISVISCSRWSG</sequence>
<evidence type="ECO:0000256" key="2">
    <source>
        <dbReference type="SAM" id="Phobius"/>
    </source>
</evidence>
<evidence type="ECO:0000259" key="5">
    <source>
        <dbReference type="PROSITE" id="PS50887"/>
    </source>
</evidence>
<dbReference type="PROSITE" id="PS50887">
    <property type="entry name" value="GGDEF"/>
    <property type="match status" value="1"/>
</dbReference>
<gene>
    <name evidence="6" type="ordered locus">ANT_01710</name>
</gene>
<dbReference type="SUPFAM" id="SSF141868">
    <property type="entry name" value="EAL domain-like"/>
    <property type="match status" value="1"/>
</dbReference>
<dbReference type="Gene3D" id="3.30.70.270">
    <property type="match status" value="1"/>
</dbReference>
<dbReference type="Pfam" id="PF00672">
    <property type="entry name" value="HAMP"/>
    <property type="match status" value="1"/>
</dbReference>
<dbReference type="InParanoid" id="E8MZ62"/>
<dbReference type="KEGG" id="atm:ANT_01710"/>
<name>E8MZ62_ANATU</name>
<keyword evidence="1" id="KW-0175">Coiled coil</keyword>
<dbReference type="InterPro" id="IPR007892">
    <property type="entry name" value="CHASE4"/>
</dbReference>
<dbReference type="CDD" id="cd01948">
    <property type="entry name" value="EAL"/>
    <property type="match status" value="1"/>
</dbReference>
<dbReference type="STRING" id="926569.ANT_01710"/>
<feature type="domain" description="EAL" evidence="3">
    <location>
        <begin position="535"/>
        <end position="680"/>
    </location>
</feature>
<dbReference type="InterPro" id="IPR003660">
    <property type="entry name" value="HAMP_dom"/>
</dbReference>
<dbReference type="InterPro" id="IPR052155">
    <property type="entry name" value="Biofilm_reg_signaling"/>
</dbReference>
<dbReference type="Gene3D" id="6.10.340.10">
    <property type="match status" value="1"/>
</dbReference>
<proteinExistence type="predicted"/>
<keyword evidence="2" id="KW-1133">Transmembrane helix</keyword>
<dbReference type="NCBIfam" id="TIGR00254">
    <property type="entry name" value="GGDEF"/>
    <property type="match status" value="1"/>
</dbReference>
<dbReference type="SUPFAM" id="SSF55073">
    <property type="entry name" value="Nucleotide cyclase"/>
    <property type="match status" value="1"/>
</dbReference>
<dbReference type="SMART" id="SM00267">
    <property type="entry name" value="GGDEF"/>
    <property type="match status" value="1"/>
</dbReference>
<dbReference type="GO" id="GO:0016020">
    <property type="term" value="C:membrane"/>
    <property type="evidence" value="ECO:0007669"/>
    <property type="project" value="InterPro"/>
</dbReference>
<dbReference type="Pfam" id="PF00990">
    <property type="entry name" value="GGDEF"/>
    <property type="match status" value="1"/>
</dbReference>
<dbReference type="InterPro" id="IPR035919">
    <property type="entry name" value="EAL_sf"/>
</dbReference>
<dbReference type="CDD" id="cd06225">
    <property type="entry name" value="HAMP"/>
    <property type="match status" value="1"/>
</dbReference>
<dbReference type="PANTHER" id="PTHR44757">
    <property type="entry name" value="DIGUANYLATE CYCLASE DGCP"/>
    <property type="match status" value="1"/>
</dbReference>
<organism evidence="6 7">
    <name type="scientific">Anaerolinea thermophila (strain DSM 14523 / JCM 11388 / NBRC 100420 / UNI-1)</name>
    <dbReference type="NCBI Taxonomy" id="926569"/>
    <lineage>
        <taxon>Bacteria</taxon>
        <taxon>Bacillati</taxon>
        <taxon>Chloroflexota</taxon>
        <taxon>Anaerolineae</taxon>
        <taxon>Anaerolineales</taxon>
        <taxon>Anaerolineaceae</taxon>
        <taxon>Anaerolinea</taxon>
    </lineage>
</organism>
<keyword evidence="2" id="KW-0812">Transmembrane</keyword>
<dbReference type="InterPro" id="IPR043128">
    <property type="entry name" value="Rev_trsase/Diguanyl_cyclase"/>
</dbReference>
<dbReference type="InterPro" id="IPR001633">
    <property type="entry name" value="EAL_dom"/>
</dbReference>
<dbReference type="SMART" id="SM00052">
    <property type="entry name" value="EAL"/>
    <property type="match status" value="1"/>
</dbReference>
<dbReference type="OrthoDB" id="158981at2"/>
<feature type="transmembrane region" description="Helical" evidence="2">
    <location>
        <begin position="12"/>
        <end position="35"/>
    </location>
</feature>
<dbReference type="Proteomes" id="UP000008922">
    <property type="component" value="Chromosome"/>
</dbReference>
<evidence type="ECO:0000256" key="1">
    <source>
        <dbReference type="SAM" id="Coils"/>
    </source>
</evidence>
<reference evidence="6 7" key="1">
    <citation type="submission" date="2010-12" db="EMBL/GenBank/DDBJ databases">
        <title>Whole genome sequence of Anaerolinea thermophila UNI-1.</title>
        <authorList>
            <person name="Narita-Yamada S."/>
            <person name="Kishi E."/>
            <person name="Watanabe Y."/>
            <person name="Takasaki K."/>
            <person name="Ankai A."/>
            <person name="Oguchi A."/>
            <person name="Fukui S."/>
            <person name="Takahashi M."/>
            <person name="Yashiro I."/>
            <person name="Hosoyama A."/>
            <person name="Sekiguchi Y."/>
            <person name="Hanada S."/>
            <person name="Fujita N."/>
        </authorList>
    </citation>
    <scope>NUCLEOTIDE SEQUENCE [LARGE SCALE GENOMIC DNA]</scope>
    <source>
        <strain evidence="7">DSM 14523 / JCM 11388 / NBRC 100420 / UNI-1</strain>
    </source>
</reference>
<evidence type="ECO:0000259" key="3">
    <source>
        <dbReference type="PROSITE" id="PS50883"/>
    </source>
</evidence>
<keyword evidence="7" id="KW-1185">Reference proteome</keyword>
<keyword evidence="2" id="KW-0472">Membrane</keyword>
<feature type="domain" description="GGDEF" evidence="5">
    <location>
        <begin position="394"/>
        <end position="526"/>
    </location>
</feature>
<accession>E8MZ62</accession>
<feature type="domain" description="HAMP" evidence="4">
    <location>
        <begin position="297"/>
        <end position="350"/>
    </location>
</feature>
<dbReference type="PROSITE" id="PS50885">
    <property type="entry name" value="HAMP"/>
    <property type="match status" value="1"/>
</dbReference>
<dbReference type="InterPro" id="IPR029787">
    <property type="entry name" value="Nucleotide_cyclase"/>
</dbReference>
<dbReference type="CDD" id="cd01949">
    <property type="entry name" value="GGDEF"/>
    <property type="match status" value="1"/>
</dbReference>